<dbReference type="EMBL" id="NEVS01000001">
    <property type="protein sequence ID" value="OZI66939.1"/>
    <property type="molecule type" value="Genomic_DNA"/>
</dbReference>
<dbReference type="PRINTS" id="PR00420">
    <property type="entry name" value="RNGMNOXGNASE"/>
</dbReference>
<name>A0A261UYI7_9BORD</name>
<comment type="cofactor">
    <cofactor evidence="1">
        <name>FAD</name>
        <dbReference type="ChEBI" id="CHEBI:57692"/>
    </cofactor>
</comment>
<gene>
    <name evidence="6" type="ORF">CAL28_04295</name>
</gene>
<dbReference type="Gene3D" id="3.50.50.60">
    <property type="entry name" value="FAD/NAD(P)-binding domain"/>
    <property type="match status" value="1"/>
</dbReference>
<comment type="caution">
    <text evidence="6">The sequence shown here is derived from an EMBL/GenBank/DDBJ whole genome shotgun (WGS) entry which is preliminary data.</text>
</comment>
<dbReference type="SUPFAM" id="SSF51905">
    <property type="entry name" value="FAD/NAD(P)-binding domain"/>
    <property type="match status" value="1"/>
</dbReference>
<dbReference type="Pfam" id="PF01494">
    <property type="entry name" value="FAD_binding_3"/>
    <property type="match status" value="1"/>
</dbReference>
<keyword evidence="3" id="KW-0274">FAD</keyword>
<dbReference type="OrthoDB" id="3443359at2"/>
<protein>
    <recommendedName>
        <fullName evidence="5">FAD-binding domain-containing protein</fullName>
    </recommendedName>
</protein>
<proteinExistence type="predicted"/>
<feature type="domain" description="FAD-binding" evidence="5">
    <location>
        <begin position="4"/>
        <end position="341"/>
    </location>
</feature>
<evidence type="ECO:0000313" key="7">
    <source>
        <dbReference type="Proteomes" id="UP000215767"/>
    </source>
</evidence>
<dbReference type="Proteomes" id="UP000215767">
    <property type="component" value="Unassembled WGS sequence"/>
</dbReference>
<feature type="region of interest" description="Disordered" evidence="4">
    <location>
        <begin position="388"/>
        <end position="416"/>
    </location>
</feature>
<dbReference type="InterPro" id="IPR036188">
    <property type="entry name" value="FAD/NAD-bd_sf"/>
</dbReference>
<dbReference type="InterPro" id="IPR002938">
    <property type="entry name" value="FAD-bd"/>
</dbReference>
<evidence type="ECO:0000256" key="2">
    <source>
        <dbReference type="ARBA" id="ARBA00022630"/>
    </source>
</evidence>
<evidence type="ECO:0000256" key="4">
    <source>
        <dbReference type="SAM" id="MobiDB-lite"/>
    </source>
</evidence>
<accession>A0A261UYI7</accession>
<dbReference type="Pfam" id="PF21274">
    <property type="entry name" value="Rng_hyd_C"/>
    <property type="match status" value="1"/>
</dbReference>
<dbReference type="InterPro" id="IPR050641">
    <property type="entry name" value="RIFMO-like"/>
</dbReference>
<dbReference type="RefSeq" id="WP_094840137.1">
    <property type="nucleotide sequence ID" value="NZ_NEVS01000001.1"/>
</dbReference>
<organism evidence="6 7">
    <name type="scientific">Bordetella genomosp. 11</name>
    <dbReference type="NCBI Taxonomy" id="1416808"/>
    <lineage>
        <taxon>Bacteria</taxon>
        <taxon>Pseudomonadati</taxon>
        <taxon>Pseudomonadota</taxon>
        <taxon>Betaproteobacteria</taxon>
        <taxon>Burkholderiales</taxon>
        <taxon>Alcaligenaceae</taxon>
        <taxon>Bordetella</taxon>
    </lineage>
</organism>
<dbReference type="Gene3D" id="3.30.70.2450">
    <property type="match status" value="1"/>
</dbReference>
<dbReference type="AlphaFoldDB" id="A0A261UYI7"/>
<evidence type="ECO:0000313" key="6">
    <source>
        <dbReference type="EMBL" id="OZI66939.1"/>
    </source>
</evidence>
<dbReference type="PANTHER" id="PTHR43004:SF19">
    <property type="entry name" value="BINDING MONOOXYGENASE, PUTATIVE (JCVI)-RELATED"/>
    <property type="match status" value="1"/>
</dbReference>
<dbReference type="Gene3D" id="3.40.30.120">
    <property type="match status" value="1"/>
</dbReference>
<keyword evidence="7" id="KW-1185">Reference proteome</keyword>
<evidence type="ECO:0000256" key="1">
    <source>
        <dbReference type="ARBA" id="ARBA00001974"/>
    </source>
</evidence>
<evidence type="ECO:0000259" key="5">
    <source>
        <dbReference type="Pfam" id="PF01494"/>
    </source>
</evidence>
<dbReference type="GO" id="GO:0071949">
    <property type="term" value="F:FAD binding"/>
    <property type="evidence" value="ECO:0007669"/>
    <property type="project" value="InterPro"/>
</dbReference>
<sequence>MNHPVLVVGAGPVGLTMAMALKRRGVNLRVIDKSFARSDKSKALVVWPRTLELLEIQGCAPAFIAAGIRGRGARIFAEGNPLVHVRFDIARSAYDYALMIPQSETERVLEEQLAALGTQVERRVELLSFQDNGDSVGAVLRHPDGREETVDAAYLCGCDGAHSTVRHALGVQFDGSTMPSDWVLGDVHIEGDLSREELTICWQQDGVLAIFPMGETRFRVIADVGASSVAAPAAPTLEGLQALLDARGPQGLRAYDPFWLSGFRINERKVRDYRRGRVFLSGDAAHVHSPAGGQGMNTGMQDAFNLAWKLAMVWHGQAAGTLLDSYSPERSAIGDQVLRNAGNMTRIALLRNPILRELRNLAAGTLSRIPALRQRIVDQLTELDLHYREGGSLTQSPRGAAEHPSPGDRAPDIGLRSTDGNARNLYALLATGRFAVLSVDAPAVDLPQGTRSIAVAAVAAADTAYQAGHVYLVRPDAYVALSVRAGDDATIIAVLERLEAG</sequence>
<dbReference type="GO" id="GO:0016709">
    <property type="term" value="F:oxidoreductase activity, acting on paired donors, with incorporation or reduction of molecular oxygen, NAD(P)H as one donor, and incorporation of one atom of oxygen"/>
    <property type="evidence" value="ECO:0007669"/>
    <property type="project" value="UniProtKB-ARBA"/>
</dbReference>
<dbReference type="PANTHER" id="PTHR43004">
    <property type="entry name" value="TRK SYSTEM POTASSIUM UPTAKE PROTEIN"/>
    <property type="match status" value="1"/>
</dbReference>
<keyword evidence="2" id="KW-0285">Flavoprotein</keyword>
<reference evidence="7" key="1">
    <citation type="submission" date="2017-05" db="EMBL/GenBank/DDBJ databases">
        <title>Complete and WGS of Bordetella genogroups.</title>
        <authorList>
            <person name="Spilker T."/>
            <person name="Lipuma J."/>
        </authorList>
    </citation>
    <scope>NUCLEOTIDE SEQUENCE [LARGE SCALE GENOMIC DNA]</scope>
    <source>
        <strain evidence="7">AU8856</strain>
    </source>
</reference>
<evidence type="ECO:0000256" key="3">
    <source>
        <dbReference type="ARBA" id="ARBA00022827"/>
    </source>
</evidence>